<accession>A0A560JJ89</accession>
<dbReference type="Proteomes" id="UP000320516">
    <property type="component" value="Unassembled WGS sequence"/>
</dbReference>
<reference evidence="1 2" key="1">
    <citation type="submission" date="2019-06" db="EMBL/GenBank/DDBJ databases">
        <title>Genomic Encyclopedia of Type Strains, Phase IV (KMG-V): Genome sequencing to study the core and pangenomes of soil and plant-associated prokaryotes.</title>
        <authorList>
            <person name="Whitman W."/>
        </authorList>
    </citation>
    <scope>NUCLEOTIDE SEQUENCE [LARGE SCALE GENOMIC DNA]</scope>
    <source>
        <strain evidence="1 2">BR 12005</strain>
    </source>
</reference>
<gene>
    <name evidence="1" type="ORF">FBZ87_1073</name>
</gene>
<dbReference type="EMBL" id="VITV01000007">
    <property type="protein sequence ID" value="TWB70619.1"/>
    <property type="molecule type" value="Genomic_DNA"/>
</dbReference>
<protein>
    <submittedName>
        <fullName evidence="1">Uncharacterized protein</fullName>
    </submittedName>
</protein>
<proteinExistence type="predicted"/>
<evidence type="ECO:0000313" key="2">
    <source>
        <dbReference type="Proteomes" id="UP000320516"/>
    </source>
</evidence>
<organism evidence="1 2">
    <name type="scientific">Nitrospirillum amazonense</name>
    <dbReference type="NCBI Taxonomy" id="28077"/>
    <lineage>
        <taxon>Bacteria</taxon>
        <taxon>Pseudomonadati</taxon>
        <taxon>Pseudomonadota</taxon>
        <taxon>Alphaproteobacteria</taxon>
        <taxon>Rhodospirillales</taxon>
        <taxon>Azospirillaceae</taxon>
        <taxon>Nitrospirillum</taxon>
    </lineage>
</organism>
<comment type="caution">
    <text evidence="1">The sequence shown here is derived from an EMBL/GenBank/DDBJ whole genome shotgun (WGS) entry which is preliminary data.</text>
</comment>
<name>A0A560JJ89_9PROT</name>
<evidence type="ECO:0000313" key="1">
    <source>
        <dbReference type="EMBL" id="TWB70619.1"/>
    </source>
</evidence>
<dbReference type="AlphaFoldDB" id="A0A560JJ89"/>
<sequence>MNTAPTTIIVVGAISHRALLSAYGAVAGGGYAFAPPSTVKPVPFTERASSLAMKA</sequence>